<dbReference type="AlphaFoldDB" id="A0A0F0KWT5"/>
<reference evidence="2 3" key="1">
    <citation type="submission" date="2015-02" db="EMBL/GenBank/DDBJ databases">
        <title>Draft genome sequences of ten Microbacterium spp. with emphasis on heavy metal contaminated environments.</title>
        <authorList>
            <person name="Corretto E."/>
        </authorList>
    </citation>
    <scope>NUCLEOTIDE SEQUENCE [LARGE SCALE GENOMIC DNA]</scope>
    <source>
        <strain evidence="2 3">DSM 12966</strain>
    </source>
</reference>
<evidence type="ECO:0000313" key="2">
    <source>
        <dbReference type="EMBL" id="KJL23696.1"/>
    </source>
</evidence>
<dbReference type="Proteomes" id="UP000033572">
    <property type="component" value="Unassembled WGS sequence"/>
</dbReference>
<organism evidence="2 3">
    <name type="scientific">Microbacterium foliorum</name>
    <dbReference type="NCBI Taxonomy" id="104336"/>
    <lineage>
        <taxon>Bacteria</taxon>
        <taxon>Bacillati</taxon>
        <taxon>Actinomycetota</taxon>
        <taxon>Actinomycetes</taxon>
        <taxon>Micrococcales</taxon>
        <taxon>Microbacteriaceae</taxon>
        <taxon>Microbacterium</taxon>
    </lineage>
</organism>
<accession>A0A0F0KWT5</accession>
<dbReference type="KEGG" id="mfol:DXT68_04085"/>
<proteinExistence type="predicted"/>
<feature type="transmembrane region" description="Helical" evidence="1">
    <location>
        <begin position="122"/>
        <end position="143"/>
    </location>
</feature>
<keyword evidence="1" id="KW-0812">Transmembrane</keyword>
<evidence type="ECO:0000256" key="1">
    <source>
        <dbReference type="SAM" id="Phobius"/>
    </source>
</evidence>
<keyword evidence="1" id="KW-0472">Membrane</keyword>
<feature type="transmembrane region" description="Helical" evidence="1">
    <location>
        <begin position="12"/>
        <end position="34"/>
    </location>
</feature>
<dbReference type="RefSeq" id="WP_045253433.1">
    <property type="nucleotide sequence ID" value="NZ_CP031425.1"/>
</dbReference>
<keyword evidence="3" id="KW-1185">Reference proteome</keyword>
<gene>
    <name evidence="2" type="ORF">RN50_01036</name>
</gene>
<dbReference type="PATRIC" id="fig|104336.4.peg.1060"/>
<sequence>MVQSSSSRATGWGILALSVIGMVLVWIAFAGQYVDSREIESQCPTDVPAGAIVTEDATAYASQRTFIPAGRLCTYPTEDGGTVSVQTGWPSTIGPFIGSALGAVALALSWGLWRRTTAMQQVLIHAVVLALGLGWVSMANFAALG</sequence>
<comment type="caution">
    <text evidence="2">The sequence shown here is derived from an EMBL/GenBank/DDBJ whole genome shotgun (WGS) entry which is preliminary data.</text>
</comment>
<dbReference type="EMBL" id="JYIU01000035">
    <property type="protein sequence ID" value="KJL23696.1"/>
    <property type="molecule type" value="Genomic_DNA"/>
</dbReference>
<evidence type="ECO:0000313" key="3">
    <source>
        <dbReference type="Proteomes" id="UP000033572"/>
    </source>
</evidence>
<keyword evidence="1" id="KW-1133">Transmembrane helix</keyword>
<feature type="transmembrane region" description="Helical" evidence="1">
    <location>
        <begin position="93"/>
        <end position="113"/>
    </location>
</feature>
<name>A0A0F0KWT5_9MICO</name>
<dbReference type="GeneID" id="94443559"/>
<protein>
    <submittedName>
        <fullName evidence="2">Uncharacterized protein</fullName>
    </submittedName>
</protein>